<feature type="domain" description="B12-binding" evidence="4">
    <location>
        <begin position="88"/>
        <end position="211"/>
    </location>
</feature>
<dbReference type="OrthoDB" id="9803687at2"/>
<dbReference type="Pfam" id="PF02607">
    <property type="entry name" value="B12-binding_2"/>
    <property type="match status" value="1"/>
</dbReference>
<sequence length="211" mass="22032">MEVLQTISEVLQKGNAKLVGEKTQEALDQGLAPAEILNDGLLAGMSVIGKKFKNNEVYVPEVLIAARAMHAGLNVLQPKLVESGTKPVGIVVLGTVKGDVHDIGKNLVGMMMVGAGLEVIDVGIDVSKEKFVEAVQTYKPKILALSALLTTTMPELKTVIDAVAEAGLRDQVKIMVGGAPVNAEFAKEIGADGYTPDAGSAAELAKQFALA</sequence>
<name>A0A1D8GJW4_9FIRM</name>
<dbReference type="PANTHER" id="PTHR45833:SF1">
    <property type="entry name" value="METHIONINE SYNTHASE"/>
    <property type="match status" value="1"/>
</dbReference>
<keyword evidence="2" id="KW-0479">Metal-binding</keyword>
<dbReference type="InterPro" id="IPR006158">
    <property type="entry name" value="Cobalamin-bd"/>
</dbReference>
<comment type="similarity">
    <text evidence="1">Belongs to the methylamine corrinoid protein family.</text>
</comment>
<dbReference type="GO" id="GO:0050667">
    <property type="term" value="P:homocysteine metabolic process"/>
    <property type="evidence" value="ECO:0007669"/>
    <property type="project" value="TreeGrafter"/>
</dbReference>
<evidence type="ECO:0000259" key="4">
    <source>
        <dbReference type="PROSITE" id="PS51332"/>
    </source>
</evidence>
<dbReference type="GO" id="GO:0046653">
    <property type="term" value="P:tetrahydrofolate metabolic process"/>
    <property type="evidence" value="ECO:0007669"/>
    <property type="project" value="TreeGrafter"/>
</dbReference>
<organism evidence="6 7">
    <name type="scientific">Geosporobacter ferrireducens</name>
    <dbReference type="NCBI Taxonomy" id="1424294"/>
    <lineage>
        <taxon>Bacteria</taxon>
        <taxon>Bacillati</taxon>
        <taxon>Bacillota</taxon>
        <taxon>Clostridia</taxon>
        <taxon>Peptostreptococcales</taxon>
        <taxon>Thermotaleaceae</taxon>
        <taxon>Geosporobacter</taxon>
    </lineage>
</organism>
<dbReference type="InterPro" id="IPR036594">
    <property type="entry name" value="Meth_synthase_dom"/>
</dbReference>
<dbReference type="GO" id="GO:0046872">
    <property type="term" value="F:metal ion binding"/>
    <property type="evidence" value="ECO:0007669"/>
    <property type="project" value="UniProtKB-KW"/>
</dbReference>
<keyword evidence="7" id="KW-1185">Reference proteome</keyword>
<dbReference type="STRING" id="1424294.Gferi_17590"/>
<evidence type="ECO:0000256" key="2">
    <source>
        <dbReference type="ARBA" id="ARBA00022723"/>
    </source>
</evidence>
<dbReference type="EMBL" id="CP017269">
    <property type="protein sequence ID" value="AOT71207.1"/>
    <property type="molecule type" value="Genomic_DNA"/>
</dbReference>
<dbReference type="GO" id="GO:0032259">
    <property type="term" value="P:methylation"/>
    <property type="evidence" value="ECO:0007669"/>
    <property type="project" value="UniProtKB-KW"/>
</dbReference>
<dbReference type="Proteomes" id="UP000095743">
    <property type="component" value="Chromosome"/>
</dbReference>
<proteinExistence type="inferred from homology"/>
<dbReference type="GO" id="GO:0005829">
    <property type="term" value="C:cytosol"/>
    <property type="evidence" value="ECO:0007669"/>
    <property type="project" value="TreeGrafter"/>
</dbReference>
<gene>
    <name evidence="6" type="ORF">Gferi_17590</name>
</gene>
<protein>
    <submittedName>
        <fullName evidence="6">Methyltransferase</fullName>
    </submittedName>
</protein>
<dbReference type="FunFam" id="3.40.50.280:FF:000003">
    <property type="entry name" value="Dimethylamine methyltransferase corrinoid protein"/>
    <property type="match status" value="1"/>
</dbReference>
<keyword evidence="3" id="KW-0170">Cobalt</keyword>
<dbReference type="PANTHER" id="PTHR45833">
    <property type="entry name" value="METHIONINE SYNTHASE"/>
    <property type="match status" value="1"/>
</dbReference>
<dbReference type="PROSITE" id="PS51332">
    <property type="entry name" value="B12_BINDING"/>
    <property type="match status" value="1"/>
</dbReference>
<dbReference type="CDD" id="cd02070">
    <property type="entry name" value="corrinoid_protein_B12-BD"/>
    <property type="match status" value="1"/>
</dbReference>
<evidence type="ECO:0000259" key="5">
    <source>
        <dbReference type="PROSITE" id="PS51337"/>
    </source>
</evidence>
<dbReference type="InterPro" id="IPR036724">
    <property type="entry name" value="Cobalamin-bd_sf"/>
</dbReference>
<dbReference type="Gene3D" id="1.10.1240.10">
    <property type="entry name" value="Methionine synthase domain"/>
    <property type="match status" value="1"/>
</dbReference>
<evidence type="ECO:0000313" key="6">
    <source>
        <dbReference type="EMBL" id="AOT71207.1"/>
    </source>
</evidence>
<dbReference type="KEGG" id="gfe:Gferi_17590"/>
<evidence type="ECO:0000256" key="1">
    <source>
        <dbReference type="ARBA" id="ARBA00010854"/>
    </source>
</evidence>
<dbReference type="InterPro" id="IPR050554">
    <property type="entry name" value="Met_Synthase/Corrinoid"/>
</dbReference>
<evidence type="ECO:0000313" key="7">
    <source>
        <dbReference type="Proteomes" id="UP000095743"/>
    </source>
</evidence>
<dbReference type="InterPro" id="IPR003759">
    <property type="entry name" value="Cbl-bd_cap"/>
</dbReference>
<reference evidence="6 7" key="1">
    <citation type="submission" date="2016-09" db="EMBL/GenBank/DDBJ databases">
        <title>Genomic analysis reveals versatility of anaerobic energy metabolism of Geosporobacter ferrireducens IRF9 of phylum Firmicutes.</title>
        <authorList>
            <person name="Kim S.-J."/>
        </authorList>
    </citation>
    <scope>NUCLEOTIDE SEQUENCE [LARGE SCALE GENOMIC DNA]</scope>
    <source>
        <strain evidence="6 7">IRF9</strain>
    </source>
</reference>
<dbReference type="SMART" id="SM01018">
    <property type="entry name" value="B12-binding_2"/>
    <property type="match status" value="1"/>
</dbReference>
<dbReference type="Pfam" id="PF02310">
    <property type="entry name" value="B12-binding"/>
    <property type="match status" value="1"/>
</dbReference>
<dbReference type="RefSeq" id="WP_069978799.1">
    <property type="nucleotide sequence ID" value="NZ_CP017269.1"/>
</dbReference>
<keyword evidence="6" id="KW-0489">Methyltransferase</keyword>
<keyword evidence="6" id="KW-0808">Transferase</keyword>
<dbReference type="PROSITE" id="PS51337">
    <property type="entry name" value="B12_BINDING_NTER"/>
    <property type="match status" value="1"/>
</dbReference>
<dbReference type="SUPFAM" id="SSF47644">
    <property type="entry name" value="Methionine synthase domain"/>
    <property type="match status" value="1"/>
</dbReference>
<dbReference type="GO" id="GO:0008705">
    <property type="term" value="F:methionine synthase activity"/>
    <property type="evidence" value="ECO:0007669"/>
    <property type="project" value="TreeGrafter"/>
</dbReference>
<dbReference type="AlphaFoldDB" id="A0A1D8GJW4"/>
<dbReference type="GO" id="GO:0031419">
    <property type="term" value="F:cobalamin binding"/>
    <property type="evidence" value="ECO:0007669"/>
    <property type="project" value="InterPro"/>
</dbReference>
<dbReference type="Gene3D" id="3.40.50.280">
    <property type="entry name" value="Cobalamin-binding domain"/>
    <property type="match status" value="1"/>
</dbReference>
<evidence type="ECO:0000256" key="3">
    <source>
        <dbReference type="ARBA" id="ARBA00023285"/>
    </source>
</evidence>
<accession>A0A1D8GJW4</accession>
<dbReference type="SUPFAM" id="SSF52242">
    <property type="entry name" value="Cobalamin (vitamin B12)-binding domain"/>
    <property type="match status" value="1"/>
</dbReference>
<feature type="domain" description="B12-binding N-terminal" evidence="5">
    <location>
        <begin position="1"/>
        <end position="88"/>
    </location>
</feature>